<evidence type="ECO:0000256" key="1">
    <source>
        <dbReference type="SAM" id="MobiDB-lite"/>
    </source>
</evidence>
<comment type="caution">
    <text evidence="2">The sequence shown here is derived from an EMBL/GenBank/DDBJ whole genome shotgun (WGS) entry which is preliminary data.</text>
</comment>
<gene>
    <name evidence="2" type="ORF">S12H4_45128</name>
</gene>
<organism evidence="2">
    <name type="scientific">marine sediment metagenome</name>
    <dbReference type="NCBI Taxonomy" id="412755"/>
    <lineage>
        <taxon>unclassified sequences</taxon>
        <taxon>metagenomes</taxon>
        <taxon>ecological metagenomes</taxon>
    </lineage>
</organism>
<accession>X1V3G4</accession>
<protein>
    <submittedName>
        <fullName evidence="2">Uncharacterized protein</fullName>
    </submittedName>
</protein>
<evidence type="ECO:0000313" key="2">
    <source>
        <dbReference type="EMBL" id="GAJ06711.1"/>
    </source>
</evidence>
<feature type="compositionally biased region" description="Polar residues" evidence="1">
    <location>
        <begin position="44"/>
        <end position="55"/>
    </location>
</feature>
<feature type="compositionally biased region" description="Basic residues" evidence="1">
    <location>
        <begin position="25"/>
        <end position="35"/>
    </location>
</feature>
<dbReference type="AlphaFoldDB" id="X1V3G4"/>
<name>X1V3G4_9ZZZZ</name>
<reference evidence="2" key="1">
    <citation type="journal article" date="2014" name="Front. Microbiol.">
        <title>High frequency of phylogenetically diverse reductive dehalogenase-homologous genes in deep subseafloor sedimentary metagenomes.</title>
        <authorList>
            <person name="Kawai M."/>
            <person name="Futagami T."/>
            <person name="Toyoda A."/>
            <person name="Takaki Y."/>
            <person name="Nishi S."/>
            <person name="Hori S."/>
            <person name="Arai W."/>
            <person name="Tsubouchi T."/>
            <person name="Morono Y."/>
            <person name="Uchiyama I."/>
            <person name="Ito T."/>
            <person name="Fujiyama A."/>
            <person name="Inagaki F."/>
            <person name="Takami H."/>
        </authorList>
    </citation>
    <scope>NUCLEOTIDE SEQUENCE</scope>
    <source>
        <strain evidence="2">Expedition CK06-06</strain>
    </source>
</reference>
<proteinExistence type="predicted"/>
<feature type="region of interest" description="Disordered" evidence="1">
    <location>
        <begin position="1"/>
        <end position="55"/>
    </location>
</feature>
<dbReference type="EMBL" id="BARW01027869">
    <property type="protein sequence ID" value="GAJ06711.1"/>
    <property type="molecule type" value="Genomic_DNA"/>
</dbReference>
<sequence>MDTDGTTKKISTSEPRNSRRESWRRAKGFKPKRVKGTTFGHSVGSKNNGKPSRRR</sequence>